<dbReference type="InterPro" id="IPR043168">
    <property type="entry name" value="DegV_C"/>
</dbReference>
<proteinExistence type="predicted"/>
<keyword evidence="1" id="KW-0446">Lipid-binding</keyword>
<evidence type="ECO:0000256" key="1">
    <source>
        <dbReference type="ARBA" id="ARBA00023121"/>
    </source>
</evidence>
<reference evidence="2 3" key="1">
    <citation type="submission" date="2024-09" db="EMBL/GenBank/DDBJ databases">
        <title>The Natural Products Discovery Center: Release of the First 8490 Sequenced Strains for Exploring Actinobacteria Biosynthetic Diversity.</title>
        <authorList>
            <person name="Kalkreuter E."/>
            <person name="Kautsar S.A."/>
            <person name="Yang D."/>
            <person name="Bader C.D."/>
            <person name="Teijaro C.N."/>
            <person name="Fluegel L."/>
            <person name="Davis C.M."/>
            <person name="Simpson J.R."/>
            <person name="Lauterbach L."/>
            <person name="Steele A.D."/>
            <person name="Gui C."/>
            <person name="Meng S."/>
            <person name="Li G."/>
            <person name="Viehrig K."/>
            <person name="Ye F."/>
            <person name="Su P."/>
            <person name="Kiefer A.F."/>
            <person name="Nichols A."/>
            <person name="Cepeda A.J."/>
            <person name="Yan W."/>
            <person name="Fan B."/>
            <person name="Jiang Y."/>
            <person name="Adhikari A."/>
            <person name="Zheng C.-J."/>
            <person name="Schuster L."/>
            <person name="Cowan T.M."/>
            <person name="Smanski M.J."/>
            <person name="Chevrette M.G."/>
            <person name="De Carvalho L.P.S."/>
            <person name="Shen B."/>
        </authorList>
    </citation>
    <scope>NUCLEOTIDE SEQUENCE [LARGE SCALE GENOMIC DNA]</scope>
    <source>
        <strain evidence="2 3">NPDC060353</strain>
    </source>
</reference>
<dbReference type="PROSITE" id="PS51482">
    <property type="entry name" value="DEGV"/>
    <property type="match status" value="1"/>
</dbReference>
<dbReference type="NCBIfam" id="TIGR00762">
    <property type="entry name" value="DegV"/>
    <property type="match status" value="1"/>
</dbReference>
<dbReference type="Gene3D" id="3.30.1180.10">
    <property type="match status" value="1"/>
</dbReference>
<evidence type="ECO:0000313" key="3">
    <source>
        <dbReference type="Proteomes" id="UP001598673"/>
    </source>
</evidence>
<dbReference type="InterPro" id="IPR003797">
    <property type="entry name" value="DegV"/>
</dbReference>
<dbReference type="RefSeq" id="WP_258936106.1">
    <property type="nucleotide sequence ID" value="NZ_JANBBF010000008.1"/>
</dbReference>
<dbReference type="SUPFAM" id="SSF82549">
    <property type="entry name" value="DAK1/DegV-like"/>
    <property type="match status" value="1"/>
</dbReference>
<dbReference type="PANTHER" id="PTHR33434:SF2">
    <property type="entry name" value="FATTY ACID-BINDING PROTEIN TM_1468"/>
    <property type="match status" value="1"/>
</dbReference>
<dbReference type="InterPro" id="IPR050270">
    <property type="entry name" value="DegV_domain_contain"/>
</dbReference>
<name>A0ABW6G4Z2_9PSEU</name>
<gene>
    <name evidence="2" type="ORF">ACFWGY_13130</name>
</gene>
<evidence type="ECO:0000313" key="2">
    <source>
        <dbReference type="EMBL" id="MFD6794278.1"/>
    </source>
</evidence>
<keyword evidence="3" id="KW-1185">Reference proteome</keyword>
<sequence length="293" mass="30384">MGANFGRPPGSVSRVPVAVITDSTASLPERTAKQWDISVVPVQVVVGDRADDENRYDRDELVRRLRAQEPVTTQPPDPGAFFWTFQDAVSAGATAIVCLHISTKLSATADAAREAAQQVGVPVYVLDSGTTNMSLGFAAVSAARAAAAGAPVERVMSAADARIRGSIELIYVDTLDYLRRGGRIGGAAAVIGSALSIRPILTLKSGEVAPLARVPGTKRALAKLVDLAVAHAGEATVDVAISSMEVGDREHRVAGELRRRLPSLGDLTLVQGSTVIGAHVGPGALGITVSPAQ</sequence>
<protein>
    <submittedName>
        <fullName evidence="2">DegV family protein</fullName>
    </submittedName>
</protein>
<dbReference type="EMBL" id="JBHXCV010000007">
    <property type="protein sequence ID" value="MFD6794278.1"/>
    <property type="molecule type" value="Genomic_DNA"/>
</dbReference>
<dbReference type="Pfam" id="PF02645">
    <property type="entry name" value="DegV"/>
    <property type="match status" value="1"/>
</dbReference>
<dbReference type="Gene3D" id="3.40.50.10170">
    <property type="match status" value="1"/>
</dbReference>
<accession>A0ABW6G4Z2</accession>
<dbReference type="PANTHER" id="PTHR33434">
    <property type="entry name" value="DEGV DOMAIN-CONTAINING PROTEIN DR_1986-RELATED"/>
    <property type="match status" value="1"/>
</dbReference>
<comment type="caution">
    <text evidence="2">The sequence shown here is derived from an EMBL/GenBank/DDBJ whole genome shotgun (WGS) entry which is preliminary data.</text>
</comment>
<dbReference type="Proteomes" id="UP001598673">
    <property type="component" value="Unassembled WGS sequence"/>
</dbReference>
<organism evidence="2 3">
    <name type="scientific">Prauserella salsuginis</name>
    <dbReference type="NCBI Taxonomy" id="387889"/>
    <lineage>
        <taxon>Bacteria</taxon>
        <taxon>Bacillati</taxon>
        <taxon>Actinomycetota</taxon>
        <taxon>Actinomycetes</taxon>
        <taxon>Pseudonocardiales</taxon>
        <taxon>Pseudonocardiaceae</taxon>
        <taxon>Prauserella</taxon>
        <taxon>Prauserella salsuginis group</taxon>
    </lineage>
</organism>